<evidence type="ECO:0000259" key="10">
    <source>
        <dbReference type="Pfam" id="PF17941"/>
    </source>
</evidence>
<keyword evidence="12" id="KW-1185">Reference proteome</keyword>
<keyword evidence="1 6" id="KW-0597">Phosphoprotein</keyword>
<comment type="PTM">
    <text evidence="6">An intermediate of this reaction is the autophosphorylated ppk in which a phosphate is covalently linked to a histidine residue through a N-P bond.</text>
</comment>
<evidence type="ECO:0000256" key="1">
    <source>
        <dbReference type="ARBA" id="ARBA00022553"/>
    </source>
</evidence>
<keyword evidence="3" id="KW-0547">Nucleotide-binding</keyword>
<name>A0A6N7XGR8_9FIRM</name>
<keyword evidence="5" id="KW-0067">ATP-binding</keyword>
<protein>
    <recommendedName>
        <fullName evidence="6">Polyphosphate kinase</fullName>
        <ecNumber evidence="6">2.7.4.1</ecNumber>
    </recommendedName>
</protein>
<dbReference type="SUPFAM" id="SSF56024">
    <property type="entry name" value="Phospholipase D/nuclease"/>
    <property type="match status" value="2"/>
</dbReference>
<dbReference type="AlphaFoldDB" id="A0A6N7XGR8"/>
<accession>A0A6N7XGR8</accession>
<evidence type="ECO:0000313" key="11">
    <source>
        <dbReference type="EMBL" id="MST70094.1"/>
    </source>
</evidence>
<keyword evidence="2 6" id="KW-0808">Transferase</keyword>
<dbReference type="Gene3D" id="1.20.58.310">
    <property type="entry name" value="Polyphosphate kinase N-terminal domain"/>
    <property type="match status" value="1"/>
</dbReference>
<evidence type="ECO:0000256" key="6">
    <source>
        <dbReference type="RuleBase" id="RU003800"/>
    </source>
</evidence>
<dbReference type="Pfam" id="PF13089">
    <property type="entry name" value="PP_kinase_N"/>
    <property type="match status" value="1"/>
</dbReference>
<evidence type="ECO:0000256" key="3">
    <source>
        <dbReference type="ARBA" id="ARBA00022741"/>
    </source>
</evidence>
<evidence type="ECO:0000313" key="12">
    <source>
        <dbReference type="Proteomes" id="UP000469424"/>
    </source>
</evidence>
<evidence type="ECO:0000256" key="2">
    <source>
        <dbReference type="ARBA" id="ARBA00022679"/>
    </source>
</evidence>
<reference evidence="11 12" key="1">
    <citation type="submission" date="2019-08" db="EMBL/GenBank/DDBJ databases">
        <title>In-depth cultivation of the pig gut microbiome towards novel bacterial diversity and tailored functional studies.</title>
        <authorList>
            <person name="Wylensek D."/>
            <person name="Hitch T.C.A."/>
            <person name="Clavel T."/>
        </authorList>
    </citation>
    <scope>NUCLEOTIDE SEQUENCE [LARGE SCALE GENOMIC DNA]</scope>
    <source>
        <strain evidence="11 12">WCA-MUC-591-APC-4B</strain>
    </source>
</reference>
<evidence type="ECO:0000256" key="5">
    <source>
        <dbReference type="ARBA" id="ARBA00022840"/>
    </source>
</evidence>
<feature type="domain" description="Polyphosphate kinase middle" evidence="7">
    <location>
        <begin position="125"/>
        <end position="299"/>
    </location>
</feature>
<dbReference type="InterPro" id="IPR024953">
    <property type="entry name" value="PP_kinase_middle"/>
</dbReference>
<dbReference type="GO" id="GO:0009358">
    <property type="term" value="C:polyphosphate kinase complex"/>
    <property type="evidence" value="ECO:0007669"/>
    <property type="project" value="InterPro"/>
</dbReference>
<dbReference type="Pfam" id="PF13090">
    <property type="entry name" value="PP_kinase_C"/>
    <property type="match status" value="1"/>
</dbReference>
<dbReference type="InterPro" id="IPR036832">
    <property type="entry name" value="PPK_N_dom_sf"/>
</dbReference>
<proteinExistence type="inferred from homology"/>
<evidence type="ECO:0000259" key="9">
    <source>
        <dbReference type="Pfam" id="PF13090"/>
    </source>
</evidence>
<dbReference type="EC" id="2.7.4.1" evidence="6"/>
<dbReference type="PANTHER" id="PTHR30218:SF0">
    <property type="entry name" value="POLYPHOSPHATE KINASE"/>
    <property type="match status" value="1"/>
</dbReference>
<dbReference type="EMBL" id="VUNA01000002">
    <property type="protein sequence ID" value="MST70094.1"/>
    <property type="molecule type" value="Genomic_DNA"/>
</dbReference>
<dbReference type="GO" id="GO:0005524">
    <property type="term" value="F:ATP binding"/>
    <property type="evidence" value="ECO:0007669"/>
    <property type="project" value="UniProtKB-KW"/>
</dbReference>
<dbReference type="Proteomes" id="UP000469424">
    <property type="component" value="Unassembled WGS sequence"/>
</dbReference>
<dbReference type="PANTHER" id="PTHR30218">
    <property type="entry name" value="POLYPHOSPHATE KINASE"/>
    <property type="match status" value="1"/>
</dbReference>
<comment type="similarity">
    <text evidence="6">Belongs to the polyphosphate kinase 1 (PPK1) family.</text>
</comment>
<dbReference type="NCBIfam" id="TIGR03705">
    <property type="entry name" value="poly_P_kin"/>
    <property type="match status" value="1"/>
</dbReference>
<evidence type="ECO:0000256" key="4">
    <source>
        <dbReference type="ARBA" id="ARBA00022777"/>
    </source>
</evidence>
<dbReference type="GO" id="GO:0006799">
    <property type="term" value="P:polyphosphate biosynthetic process"/>
    <property type="evidence" value="ECO:0007669"/>
    <property type="project" value="InterPro"/>
</dbReference>
<organism evidence="11 12">
    <name type="scientific">Mogibacterium kristiansenii</name>
    <dbReference type="NCBI Taxonomy" id="2606708"/>
    <lineage>
        <taxon>Bacteria</taxon>
        <taxon>Bacillati</taxon>
        <taxon>Bacillota</taxon>
        <taxon>Clostridia</taxon>
        <taxon>Peptostreptococcales</taxon>
        <taxon>Anaerovoracaceae</taxon>
        <taxon>Mogibacterium</taxon>
    </lineage>
</organism>
<dbReference type="Gene3D" id="3.30.870.10">
    <property type="entry name" value="Endonuclease Chain A"/>
    <property type="match status" value="2"/>
</dbReference>
<dbReference type="Gene3D" id="3.30.1840.10">
    <property type="entry name" value="Polyphosphate kinase middle domain"/>
    <property type="match status" value="1"/>
</dbReference>
<comment type="caution">
    <text evidence="11">The sequence shown here is derived from an EMBL/GenBank/DDBJ whole genome shotgun (WGS) entry which is preliminary data.</text>
</comment>
<dbReference type="GO" id="GO:0008976">
    <property type="term" value="F:polyphosphate kinase activity"/>
    <property type="evidence" value="ECO:0007669"/>
    <property type="project" value="UniProtKB-EC"/>
</dbReference>
<feature type="domain" description="Polyphosphate kinase C-terminal" evidence="10">
    <location>
        <begin position="332"/>
        <end position="495"/>
    </location>
</feature>
<gene>
    <name evidence="11" type="primary">ppk1</name>
    <name evidence="11" type="ORF">FYJ65_01865</name>
</gene>
<dbReference type="SUPFAM" id="SSF140356">
    <property type="entry name" value="PPK N-terminal domain-like"/>
    <property type="match status" value="1"/>
</dbReference>
<feature type="domain" description="Polyphosphate kinase N-terminal" evidence="8">
    <location>
        <begin position="11"/>
        <end position="114"/>
    </location>
</feature>
<dbReference type="SUPFAM" id="SSF143724">
    <property type="entry name" value="PHP14-like"/>
    <property type="match status" value="1"/>
</dbReference>
<comment type="catalytic activity">
    <reaction evidence="6">
        <text>[phosphate](n) + ATP = [phosphate](n+1) + ADP</text>
        <dbReference type="Rhea" id="RHEA:19573"/>
        <dbReference type="Rhea" id="RHEA-COMP:9859"/>
        <dbReference type="Rhea" id="RHEA-COMP:14280"/>
        <dbReference type="ChEBI" id="CHEBI:16838"/>
        <dbReference type="ChEBI" id="CHEBI:30616"/>
        <dbReference type="ChEBI" id="CHEBI:456216"/>
        <dbReference type="EC" id="2.7.4.1"/>
    </reaction>
</comment>
<dbReference type="Pfam" id="PF17941">
    <property type="entry name" value="PP_kinase_C_1"/>
    <property type="match status" value="1"/>
</dbReference>
<keyword evidence="4 11" id="KW-0418">Kinase</keyword>
<dbReference type="InterPro" id="IPR041108">
    <property type="entry name" value="PP_kinase_C_1"/>
</dbReference>
<dbReference type="PIRSF" id="PIRSF015589">
    <property type="entry name" value="PP_kinase"/>
    <property type="match status" value="1"/>
</dbReference>
<dbReference type="Pfam" id="PF02503">
    <property type="entry name" value="PP_kinase"/>
    <property type="match status" value="1"/>
</dbReference>
<sequence>MKELYKKGYTQNRELSWLRFNERCLEEALDESLPELEAMNFVKIFSGNLDEFFMVRVGSLMDLDRVAPESQDPLSGMSPSRQLKQICKNTRYLYYKREQIYEKVRKNLREKGIWIKNNEELTDREREVCFAYFRDVLLKQVSIRFLSGIDGLPELKNNQTVLLGKLDEGYYSIVSFPEEMPALLALENSSTGFVGIRTPDVLMEFFDKWMLPFQAKEKLLLRITRNAEFREGEEDELLKADFRLQIQKMLRERSTQPPVRLEIRGDCSDSFRTELIAKFKIPKKHCFTTTAPLEYGFLDELKEVLPKATLRTLSYPLYTPRSTPTFFDEKVVDYAKREDILSSYPYDSMMPLLRMLKEAVTDDRVREIRMTIYRLSSHTRIAEYLAQAAENGKKVKVLIELRARFDEQNNINWSRRLERAGCKIYYGSESMDDYKVHCKICQVVLEEMGEKRYLTQVGTGNYNETTAKLYTDFSLITYNQQLGKDVSRFFKNICKNRYFEDYKFILAAPQGFKQAILQQIESETAKGKKGRIFIKVNSMTDPDVIRKLSEASEAGVKIRMIVRGICCLLPGVAKRTENIHIVNVVGRYLEHSRVYIFGSGKKERMYISSADLMTRNTEKRVELAFPVIDPKVRSRIKNTLLLNYMDNVKGRRLDSEGCYRRKEVKGEPVNSQQRLMDEQI</sequence>
<dbReference type="InterPro" id="IPR036830">
    <property type="entry name" value="PP_kinase_middle_dom_sf"/>
</dbReference>
<evidence type="ECO:0000259" key="7">
    <source>
        <dbReference type="Pfam" id="PF02503"/>
    </source>
</evidence>
<dbReference type="InterPro" id="IPR025200">
    <property type="entry name" value="PPK_C_dom2"/>
</dbReference>
<feature type="domain" description="Polyphosphate kinase C-terminal" evidence="9">
    <location>
        <begin position="507"/>
        <end position="672"/>
    </location>
</feature>
<comment type="function">
    <text evidence="6">Catalyzes the reversible transfer of the terminal phosphate of ATP to form a long-chain polyphosphate (polyP).</text>
</comment>
<dbReference type="RefSeq" id="WP_154553653.1">
    <property type="nucleotide sequence ID" value="NZ_VUNA01000002.1"/>
</dbReference>
<dbReference type="InterPro" id="IPR025198">
    <property type="entry name" value="PPK_N_dom"/>
</dbReference>
<evidence type="ECO:0000259" key="8">
    <source>
        <dbReference type="Pfam" id="PF13089"/>
    </source>
</evidence>
<dbReference type="InterPro" id="IPR003414">
    <property type="entry name" value="PP_kinase"/>
</dbReference>